<reference evidence="1 2" key="1">
    <citation type="submission" date="2019-07" db="EMBL/GenBank/DDBJ databases">
        <title>Whole genome shotgun sequence of Gluconobacter wancherniae NBRC 103581.</title>
        <authorList>
            <person name="Hosoyama A."/>
            <person name="Uohara A."/>
            <person name="Ohji S."/>
            <person name="Ichikawa N."/>
        </authorList>
    </citation>
    <scope>NUCLEOTIDE SEQUENCE [LARGE SCALE GENOMIC DNA]</scope>
    <source>
        <strain evidence="1 2">NBRC 103581</strain>
    </source>
</reference>
<proteinExistence type="predicted"/>
<comment type="caution">
    <text evidence="1">The sequence shown here is derived from an EMBL/GenBank/DDBJ whole genome shotgun (WGS) entry which is preliminary data.</text>
</comment>
<evidence type="ECO:0000313" key="1">
    <source>
        <dbReference type="EMBL" id="GEK93977.1"/>
    </source>
</evidence>
<accession>A0A511B827</accession>
<name>A0A511B827_9PROT</name>
<protein>
    <submittedName>
        <fullName evidence="1">Uncharacterized protein</fullName>
    </submittedName>
</protein>
<keyword evidence="2" id="KW-1185">Reference proteome</keyword>
<dbReference type="AlphaFoldDB" id="A0A511B827"/>
<dbReference type="InterPro" id="IPR014955">
    <property type="entry name" value="DUF1826"/>
</dbReference>
<gene>
    <name evidence="1" type="ORF">GWA01_17470</name>
</gene>
<dbReference type="EMBL" id="BJUZ01000002">
    <property type="protein sequence ID" value="GEK93977.1"/>
    <property type="molecule type" value="Genomic_DNA"/>
</dbReference>
<dbReference type="Proteomes" id="UP000321230">
    <property type="component" value="Unassembled WGS sequence"/>
</dbReference>
<organism evidence="1 2">
    <name type="scientific">Gluconobacter wancherniae NBRC 103581</name>
    <dbReference type="NCBI Taxonomy" id="656744"/>
    <lineage>
        <taxon>Bacteria</taxon>
        <taxon>Pseudomonadati</taxon>
        <taxon>Pseudomonadota</taxon>
        <taxon>Alphaproteobacteria</taxon>
        <taxon>Acetobacterales</taxon>
        <taxon>Acetobacteraceae</taxon>
        <taxon>Gluconobacter</taxon>
    </lineage>
</organism>
<dbReference type="Pfam" id="PF08856">
    <property type="entry name" value="DUF1826"/>
    <property type="match status" value="1"/>
</dbReference>
<sequence length="196" mass="21115">MFVVESWPETPSLPGLRVQTSADPAVLAAVFQPELDAVIWGRQVPAQWMTEMQLLTEAPQSVCIEGTLEEVQRGLLRRQGEAGWLPFILEDIAQNAAMASAFGVSVHQRLRVVPVMDEESSFGVSVGACCLLCCYGAGKVEWISGQIPGECLVSSTESFAIILTGGGGPMMADTILRYRFQKDGPTPALALAIEVF</sequence>
<evidence type="ECO:0000313" key="2">
    <source>
        <dbReference type="Proteomes" id="UP000321230"/>
    </source>
</evidence>